<evidence type="ECO:0000313" key="3">
    <source>
        <dbReference type="Proteomes" id="UP000295565"/>
    </source>
</evidence>
<comment type="caution">
    <text evidence="2">The sequence shown here is derived from an EMBL/GenBank/DDBJ whole genome shotgun (WGS) entry which is preliminary data.</text>
</comment>
<dbReference type="OrthoDB" id="9762853at2"/>
<organism evidence="2 3">
    <name type="scientific">Celerinatantimonas diazotrophica</name>
    <dbReference type="NCBI Taxonomy" id="412034"/>
    <lineage>
        <taxon>Bacteria</taxon>
        <taxon>Pseudomonadati</taxon>
        <taxon>Pseudomonadota</taxon>
        <taxon>Gammaproteobacteria</taxon>
        <taxon>Celerinatantimonadaceae</taxon>
        <taxon>Celerinatantimonas</taxon>
    </lineage>
</organism>
<evidence type="ECO:0000313" key="2">
    <source>
        <dbReference type="EMBL" id="TCK47372.1"/>
    </source>
</evidence>
<accession>A0A4R1J9T6</accession>
<dbReference type="Proteomes" id="UP000295565">
    <property type="component" value="Unassembled WGS sequence"/>
</dbReference>
<gene>
    <name evidence="2" type="ORF">EV690_2394</name>
</gene>
<reference evidence="2 3" key="1">
    <citation type="submission" date="2019-03" db="EMBL/GenBank/DDBJ databases">
        <title>Genomic Encyclopedia of Type Strains, Phase IV (KMG-IV): sequencing the most valuable type-strain genomes for metagenomic binning, comparative biology and taxonomic classification.</title>
        <authorList>
            <person name="Goeker M."/>
        </authorList>
    </citation>
    <scope>NUCLEOTIDE SEQUENCE [LARGE SCALE GENOMIC DNA]</scope>
    <source>
        <strain evidence="2 3">DSM 18577</strain>
    </source>
</reference>
<proteinExistence type="predicted"/>
<dbReference type="RefSeq" id="WP_131913194.1">
    <property type="nucleotide sequence ID" value="NZ_OU594967.1"/>
</dbReference>
<feature type="region of interest" description="Disordered" evidence="1">
    <location>
        <begin position="1177"/>
        <end position="1208"/>
    </location>
</feature>
<dbReference type="AlphaFoldDB" id="A0A4R1J9T6"/>
<feature type="region of interest" description="Disordered" evidence="1">
    <location>
        <begin position="787"/>
        <end position="820"/>
    </location>
</feature>
<sequence length="1237" mass="137851">MSLTSSLIQEASATDSLSQLDPRTTEDIYRQALQLARHYCPDWYNIQAQDIDEQDLGVVLLKLFAQLSHTLAYRLNQLPQKQLLSFYQFMGLDLQPPIPAQALLSFALDSTVDDVVAIPVGTQVASSKDQKIIFETTSVLNATRIPISTACTLIPNENSYQDISSTVLGKSQPFTLFPASHTSANQTSSTTYLTHEMFLASDLLQYNTLATVTLTLTFTDPLSPKLHESTLWEWFVYDSKGNETRLYPAQLKDAAGNPQANPVWPNNQLIVTFDSVLFAANTLDQYTGYWLGIRFLPTPDLSSLKQPVSSPVGDFGVFPSHELVGAESVVTSKLTTMSFDLSADNVPWDALFVNDSQVNANKGFYLFGKNPEVNDTFYLGSSEAFKAGFVVTLDMNFNPGVKSSDLQLACEYWDGIQWQLVDVAHSLSQRTGSAQNWTPVTALDFTDNTSSTNNTNNQASEQQSSSTQDSEITMSLRFTCPDIAMSKINEIDSRWIRIKIVAGNYGDRYHLTPLSLQQQQQLQQAIDETLDTLSQNWPDKVLPDKSKFQFAELMELDIGKNALLDLLLALIFVKYEKEVTIEGQKNIIHYAGLDQIQPTLEENMSKYLGETLNWKNLMKYMNKESWVISSKKDCVPPYMIALRLSYLRKEACFQRISTTNNFATHSLTTDNGTFAPFYPFYLIMGMPAFYLGFTGAATKQLWNAWFSFEQPSPTTQTLNTKDFTVIFEYLSPESWDELSIETDETDNLSQSGVISWQLPTKASFRTLFNSTQASYWVRFRLQQATKNDQSSQSSQSNKNTSSTSSSKLTDNTTTDTTPVPAYSNIQVKGIYPNSVWASDYTTHYNQVIGTSNENANQQFQITPYLVYPGQQIEIKEATYPSPEQIRIIELESGPDAIRTVNTSTGKEIWIRWAPVSNLTLSGPKSRHYTIDYETGTITFGNGVQGMIPPSLKNNIMAAFYRRGNSTTDLVNIGELSKLVSQLNDVKGVTNYEAAIGKKQRESQQRFLQRIPESLKTRDRATALQDFQFLAVQASNLVAQAKSYQDTQDPNTIHVIIVPNSDYGSRYPGSELSDSVSQYLLARALPTLHQSIHIAAPDYVAIDVSAEIVIASGYTLTAVRSALNSRLTRFFDPVLGQAKGQGWPFGAVIFSSQVSAEIQNEPGVERIMTLQVMAPDPQGSNTTSFTATKDTQKQNVITQASTSPSASNKFGQIQLGDRSLPLPGIIHITQAEQREDSL</sequence>
<feature type="compositionally biased region" description="Low complexity" evidence="1">
    <location>
        <begin position="787"/>
        <end position="817"/>
    </location>
</feature>
<protein>
    <submittedName>
        <fullName evidence="2">Putative phage baseplate assembly protein</fullName>
    </submittedName>
</protein>
<feature type="region of interest" description="Disordered" evidence="1">
    <location>
        <begin position="446"/>
        <end position="471"/>
    </location>
</feature>
<evidence type="ECO:0000256" key="1">
    <source>
        <dbReference type="SAM" id="MobiDB-lite"/>
    </source>
</evidence>
<keyword evidence="3" id="KW-1185">Reference proteome</keyword>
<name>A0A4R1J9T6_9GAMM</name>
<dbReference type="EMBL" id="SMGD01000014">
    <property type="protein sequence ID" value="TCK47372.1"/>
    <property type="molecule type" value="Genomic_DNA"/>
</dbReference>